<evidence type="ECO:0000256" key="1">
    <source>
        <dbReference type="ARBA" id="ARBA00022448"/>
    </source>
</evidence>
<dbReference type="AlphaFoldDB" id="A0A839RMD4"/>
<dbReference type="SUPFAM" id="SSF52540">
    <property type="entry name" value="P-loop containing nucleoside triphosphate hydrolases"/>
    <property type="match status" value="1"/>
</dbReference>
<keyword evidence="6" id="KW-1185">Reference proteome</keyword>
<dbReference type="GO" id="GO:0016887">
    <property type="term" value="F:ATP hydrolysis activity"/>
    <property type="evidence" value="ECO:0007669"/>
    <property type="project" value="InterPro"/>
</dbReference>
<dbReference type="PANTHER" id="PTHR42734">
    <property type="entry name" value="METAL TRANSPORT SYSTEM ATP-BINDING PROTEIN TM_0124-RELATED"/>
    <property type="match status" value="1"/>
</dbReference>
<keyword evidence="2" id="KW-0547">Nucleotide-binding</keyword>
<evidence type="ECO:0000259" key="4">
    <source>
        <dbReference type="PROSITE" id="PS50893"/>
    </source>
</evidence>
<dbReference type="RefSeq" id="WP_064441201.1">
    <property type="nucleotide sequence ID" value="NZ_BDDI01000012.1"/>
</dbReference>
<feature type="domain" description="ABC transporter" evidence="4">
    <location>
        <begin position="19"/>
        <end position="255"/>
    </location>
</feature>
<evidence type="ECO:0000256" key="2">
    <source>
        <dbReference type="ARBA" id="ARBA00022741"/>
    </source>
</evidence>
<dbReference type="Proteomes" id="UP000567922">
    <property type="component" value="Unassembled WGS sequence"/>
</dbReference>
<dbReference type="Pfam" id="PF00005">
    <property type="entry name" value="ABC_tran"/>
    <property type="match status" value="1"/>
</dbReference>
<dbReference type="PROSITE" id="PS00211">
    <property type="entry name" value="ABC_TRANSPORTER_1"/>
    <property type="match status" value="1"/>
</dbReference>
<protein>
    <submittedName>
        <fullName evidence="5">Zinc/manganese transport system ATP-binding protein</fullName>
    </submittedName>
</protein>
<organism evidence="5 6">
    <name type="scientific">Hoyosella altamirensis</name>
    <dbReference type="NCBI Taxonomy" id="616997"/>
    <lineage>
        <taxon>Bacteria</taxon>
        <taxon>Bacillati</taxon>
        <taxon>Actinomycetota</taxon>
        <taxon>Actinomycetes</taxon>
        <taxon>Mycobacteriales</taxon>
        <taxon>Hoyosellaceae</taxon>
        <taxon>Hoyosella</taxon>
    </lineage>
</organism>
<dbReference type="InterPro" id="IPR050153">
    <property type="entry name" value="Metal_Ion_Import_ABC"/>
</dbReference>
<dbReference type="OrthoDB" id="3282096at2"/>
<dbReference type="Gene3D" id="3.40.50.300">
    <property type="entry name" value="P-loop containing nucleotide triphosphate hydrolases"/>
    <property type="match status" value="1"/>
</dbReference>
<dbReference type="GO" id="GO:0005524">
    <property type="term" value="F:ATP binding"/>
    <property type="evidence" value="ECO:0007669"/>
    <property type="project" value="UniProtKB-KW"/>
</dbReference>
<dbReference type="InterPro" id="IPR003593">
    <property type="entry name" value="AAA+_ATPase"/>
</dbReference>
<proteinExistence type="predicted"/>
<keyword evidence="3 5" id="KW-0067">ATP-binding</keyword>
<dbReference type="SMART" id="SM00382">
    <property type="entry name" value="AAA"/>
    <property type="match status" value="1"/>
</dbReference>
<dbReference type="InterPro" id="IPR003439">
    <property type="entry name" value="ABC_transporter-like_ATP-bd"/>
</dbReference>
<name>A0A839RMD4_9ACTN</name>
<dbReference type="InterPro" id="IPR027417">
    <property type="entry name" value="P-loop_NTPase"/>
</dbReference>
<sequence length="293" mass="31519">MTPSPSSSPGSPPQRNPVVSLRGAGLRFGARSLWDGLDLDISPGEFVAVLGPNGSGKTSLLRVLLGLQPLAAGTVRTYGGAVRTGDNRIGYIPQQKTLDRGLTLRGRDLVGLGLSGHHWGLTLSSAKRRERNDRVREALDAVGAASYADAPVGRLSGGEQQRLRVAQALVSDPGLLLCDEPLLSLDLASQRKVAELIDARRHLADTAVLFVTHEINPILPMVDTVLYIVDGRFRIGPPSEVMTSRVLSELYRTDVDVLRVRDRIVVVGTGDSIDVLGRAGQEHHPQEQFPEPS</sequence>
<evidence type="ECO:0000313" key="6">
    <source>
        <dbReference type="Proteomes" id="UP000567922"/>
    </source>
</evidence>
<dbReference type="PROSITE" id="PS50893">
    <property type="entry name" value="ABC_TRANSPORTER_2"/>
    <property type="match status" value="1"/>
</dbReference>
<gene>
    <name evidence="5" type="ORF">FHU29_001918</name>
</gene>
<evidence type="ECO:0000256" key="3">
    <source>
        <dbReference type="ARBA" id="ARBA00022840"/>
    </source>
</evidence>
<dbReference type="InterPro" id="IPR017871">
    <property type="entry name" value="ABC_transporter-like_CS"/>
</dbReference>
<reference evidence="5 6" key="1">
    <citation type="submission" date="2020-08" db="EMBL/GenBank/DDBJ databases">
        <title>Sequencing the genomes of 1000 actinobacteria strains.</title>
        <authorList>
            <person name="Klenk H.-P."/>
        </authorList>
    </citation>
    <scope>NUCLEOTIDE SEQUENCE [LARGE SCALE GENOMIC DNA]</scope>
    <source>
        <strain evidence="5 6">DSM 45258</strain>
    </source>
</reference>
<comment type="caution">
    <text evidence="5">The sequence shown here is derived from an EMBL/GenBank/DDBJ whole genome shotgun (WGS) entry which is preliminary data.</text>
</comment>
<keyword evidence="1" id="KW-0813">Transport</keyword>
<dbReference type="EMBL" id="JACHWS010000002">
    <property type="protein sequence ID" value="MBB3037469.1"/>
    <property type="molecule type" value="Genomic_DNA"/>
</dbReference>
<accession>A0A839RMD4</accession>
<evidence type="ECO:0000313" key="5">
    <source>
        <dbReference type="EMBL" id="MBB3037469.1"/>
    </source>
</evidence>